<dbReference type="InterPro" id="IPR046623">
    <property type="entry name" value="DUF6536"/>
</dbReference>
<dbReference type="EMBL" id="JAVRQU010000005">
    <property type="protein sequence ID" value="KAK5703240.1"/>
    <property type="molecule type" value="Genomic_DNA"/>
</dbReference>
<dbReference type="Proteomes" id="UP001310594">
    <property type="component" value="Unassembled WGS sequence"/>
</dbReference>
<dbReference type="PANTHER" id="PTHR35395:SF1">
    <property type="entry name" value="DUF6536 DOMAIN-CONTAINING PROTEIN"/>
    <property type="match status" value="1"/>
</dbReference>
<keyword evidence="1" id="KW-1133">Transmembrane helix</keyword>
<evidence type="ECO:0000256" key="1">
    <source>
        <dbReference type="SAM" id="Phobius"/>
    </source>
</evidence>
<keyword evidence="1" id="KW-0812">Transmembrane</keyword>
<feature type="transmembrane region" description="Helical" evidence="1">
    <location>
        <begin position="372"/>
        <end position="397"/>
    </location>
</feature>
<feature type="transmembrane region" description="Helical" evidence="1">
    <location>
        <begin position="623"/>
        <end position="646"/>
    </location>
</feature>
<reference evidence="3" key="1">
    <citation type="submission" date="2023-08" db="EMBL/GenBank/DDBJ databases">
        <title>Black Yeasts Isolated from many extreme environments.</title>
        <authorList>
            <person name="Coleine C."/>
            <person name="Stajich J.E."/>
            <person name="Selbmann L."/>
        </authorList>
    </citation>
    <scope>NUCLEOTIDE SEQUENCE</scope>
    <source>
        <strain evidence="3">CCFEE 5810</strain>
    </source>
</reference>
<evidence type="ECO:0000313" key="3">
    <source>
        <dbReference type="EMBL" id="KAK5703240.1"/>
    </source>
</evidence>
<feature type="transmembrane region" description="Helical" evidence="1">
    <location>
        <begin position="85"/>
        <end position="110"/>
    </location>
</feature>
<evidence type="ECO:0000313" key="4">
    <source>
        <dbReference type="Proteomes" id="UP001310594"/>
    </source>
</evidence>
<feature type="transmembrane region" description="Helical" evidence="1">
    <location>
        <begin position="666"/>
        <end position="688"/>
    </location>
</feature>
<keyword evidence="1" id="KW-0472">Membrane</keyword>
<gene>
    <name evidence="3" type="ORF">LTR97_004189</name>
</gene>
<feature type="transmembrane region" description="Helical" evidence="1">
    <location>
        <begin position="560"/>
        <end position="581"/>
    </location>
</feature>
<feature type="transmembrane region" description="Helical" evidence="1">
    <location>
        <begin position="501"/>
        <end position="523"/>
    </location>
</feature>
<dbReference type="Pfam" id="PF20163">
    <property type="entry name" value="DUF6536"/>
    <property type="match status" value="1"/>
</dbReference>
<accession>A0AAN7WEY8</accession>
<dbReference type="PANTHER" id="PTHR35395">
    <property type="entry name" value="DUF6536 DOMAIN-CONTAINING PROTEIN"/>
    <property type="match status" value="1"/>
</dbReference>
<organism evidence="3 4">
    <name type="scientific">Elasticomyces elasticus</name>
    <dbReference type="NCBI Taxonomy" id="574655"/>
    <lineage>
        <taxon>Eukaryota</taxon>
        <taxon>Fungi</taxon>
        <taxon>Dikarya</taxon>
        <taxon>Ascomycota</taxon>
        <taxon>Pezizomycotina</taxon>
        <taxon>Dothideomycetes</taxon>
        <taxon>Dothideomycetidae</taxon>
        <taxon>Mycosphaerellales</taxon>
        <taxon>Teratosphaeriaceae</taxon>
        <taxon>Elasticomyces</taxon>
    </lineage>
</organism>
<evidence type="ECO:0000259" key="2">
    <source>
        <dbReference type="Pfam" id="PF20163"/>
    </source>
</evidence>
<dbReference type="AlphaFoldDB" id="A0AAN7WEY8"/>
<feature type="transmembrane region" description="Helical" evidence="1">
    <location>
        <begin position="197"/>
        <end position="218"/>
    </location>
</feature>
<sequence length="776" mass="84859">MADFSANYAALRRARFDDTEQMELKVVTDPSIHHQFKNPLEDQERLIRHERAAALRRQEAIGERMMSKTTTTRSSRVRRRKLQGWRFGVAASATMTTAVLTTNVILTIWLSARFGVTNGVGTAYEGDCGVVNRWTFWLHVVINILSSILLSASNYTMQCLSAPTRREVDAAHAKGDWLDIGVSGIRNLTRIGLHRRILWAALALSSLPIHLLFNSAVFKTLQANQYGMVLANPAFLDGGGFDNSSIPLFRIDLVRLVQEDYAAKPSGWQKLDPADCITAYGTSFVSHFNNVMAITTSDAATESAVFFASSALYTSTDSDGLPYKWICEDTSDDRYVCDISAAKENATNWTIEGRKVDYCLAQTTEPHCQLQFSVYILLAVIICNMIKSLSMLCALYWQKDGTLVTLGDALASFLDEPQASTRGRCLMSKRDVDRGPLQWVAAHGTLNTGSSRRRAWFAAPLCGTHTASYDTCPTGNTNPPAMVYSATKVRRWYTAVSVRRWFTTLSLCVTTLCGAAVLLSMAIEHLRGSSRVSIFKLGFGAVDPRALLNIGLPTTATDGLVASVLLANLPQAILSCLYLMYNGLYTSMHLSQEWSTYAVQRKPLRVTAPCGEQKSTYFLSLPYTYALPLLIASATLHWLVSQSLFLARISIWNNGVESEGDSLSTVGFSCTPIVVIIVLGSCMLLAAIGTGCRSFASSGIPVAGSCSVAISAACHRPKDDVNAGVLEVKWGEIHGEGTSEVGHCAFTTEEVQDLVFGRAYAGARDGWEGRGGFHSM</sequence>
<feature type="transmembrane region" description="Helical" evidence="1">
    <location>
        <begin position="136"/>
        <end position="157"/>
    </location>
</feature>
<comment type="caution">
    <text evidence="3">The sequence shown here is derived from an EMBL/GenBank/DDBJ whole genome shotgun (WGS) entry which is preliminary data.</text>
</comment>
<protein>
    <recommendedName>
        <fullName evidence="2">DUF6536 domain-containing protein</fullName>
    </recommendedName>
</protein>
<feature type="domain" description="DUF6536" evidence="2">
    <location>
        <begin position="85"/>
        <end position="236"/>
    </location>
</feature>
<name>A0AAN7WEY8_9PEZI</name>
<proteinExistence type="predicted"/>